<dbReference type="InterPro" id="IPR051908">
    <property type="entry name" value="Ribosomal_N-acetyltransferase"/>
</dbReference>
<evidence type="ECO:0000313" key="3">
    <source>
        <dbReference type="Proteomes" id="UP000542674"/>
    </source>
</evidence>
<dbReference type="SUPFAM" id="SSF55729">
    <property type="entry name" value="Acyl-CoA N-acyltransferases (Nat)"/>
    <property type="match status" value="1"/>
</dbReference>
<accession>A0A7W7SY96</accession>
<evidence type="ECO:0000259" key="1">
    <source>
        <dbReference type="PROSITE" id="PS51186"/>
    </source>
</evidence>
<reference evidence="2 3" key="1">
    <citation type="submission" date="2020-08" db="EMBL/GenBank/DDBJ databases">
        <title>Sequencing the genomes of 1000 actinobacteria strains.</title>
        <authorList>
            <person name="Klenk H.-P."/>
        </authorList>
    </citation>
    <scope>NUCLEOTIDE SEQUENCE [LARGE SCALE GENOMIC DNA]</scope>
    <source>
        <strain evidence="2 3">DSM 45084</strain>
    </source>
</reference>
<dbReference type="GO" id="GO:1990189">
    <property type="term" value="F:protein N-terminal-serine acetyltransferase activity"/>
    <property type="evidence" value="ECO:0007669"/>
    <property type="project" value="TreeGrafter"/>
</dbReference>
<dbReference type="EMBL" id="JACHJS010000001">
    <property type="protein sequence ID" value="MBB4963113.1"/>
    <property type="molecule type" value="Genomic_DNA"/>
</dbReference>
<dbReference type="AlphaFoldDB" id="A0A7W7SY96"/>
<evidence type="ECO:0000313" key="2">
    <source>
        <dbReference type="EMBL" id="MBB4963113.1"/>
    </source>
</evidence>
<dbReference type="GO" id="GO:0005737">
    <property type="term" value="C:cytoplasm"/>
    <property type="evidence" value="ECO:0007669"/>
    <property type="project" value="TreeGrafter"/>
</dbReference>
<keyword evidence="2" id="KW-0808">Transferase</keyword>
<dbReference type="InterPro" id="IPR016181">
    <property type="entry name" value="Acyl_CoA_acyltransferase"/>
</dbReference>
<feature type="domain" description="N-acetyltransferase" evidence="1">
    <location>
        <begin position="11"/>
        <end position="166"/>
    </location>
</feature>
<comment type="caution">
    <text evidence="2">The sequence shown here is derived from an EMBL/GenBank/DDBJ whole genome shotgun (WGS) entry which is preliminary data.</text>
</comment>
<protein>
    <submittedName>
        <fullName evidence="2">RimJ/RimL family protein N-acetyltransferase</fullName>
    </submittedName>
</protein>
<gene>
    <name evidence="2" type="ORF">F4559_000472</name>
</gene>
<dbReference type="PANTHER" id="PTHR43441:SF10">
    <property type="entry name" value="ACETYLTRANSFERASE"/>
    <property type="match status" value="1"/>
</dbReference>
<name>A0A7W7SY96_9PSEU</name>
<sequence>MDPVELRTGAWLLRVVRPDDAPALVAALDDPEIRRWLWAYQVADEAAARAFAGHRAWQWLKDERYSWAVFAADGALAGEVGLRDLSAHDRSAEVACWTAAAFRGRGVAATAVSAAVAFGFGVAGLHRVGYRHAVANTASRRVAEKCGFRPEGTLRGAEWIDGRPHDLCQWSVLATD</sequence>
<organism evidence="2 3">
    <name type="scientific">Saccharothrix violaceirubra</name>
    <dbReference type="NCBI Taxonomy" id="413306"/>
    <lineage>
        <taxon>Bacteria</taxon>
        <taxon>Bacillati</taxon>
        <taxon>Actinomycetota</taxon>
        <taxon>Actinomycetes</taxon>
        <taxon>Pseudonocardiales</taxon>
        <taxon>Pseudonocardiaceae</taxon>
        <taxon>Saccharothrix</taxon>
    </lineage>
</organism>
<dbReference type="PROSITE" id="PS51186">
    <property type="entry name" value="GNAT"/>
    <property type="match status" value="1"/>
</dbReference>
<proteinExistence type="predicted"/>
<dbReference type="InterPro" id="IPR000182">
    <property type="entry name" value="GNAT_dom"/>
</dbReference>
<dbReference type="Proteomes" id="UP000542674">
    <property type="component" value="Unassembled WGS sequence"/>
</dbReference>
<keyword evidence="3" id="KW-1185">Reference proteome</keyword>
<dbReference type="RefSeq" id="WP_184665939.1">
    <property type="nucleotide sequence ID" value="NZ_BAABAI010000004.1"/>
</dbReference>
<dbReference type="Gene3D" id="3.40.630.30">
    <property type="match status" value="1"/>
</dbReference>
<dbReference type="PANTHER" id="PTHR43441">
    <property type="entry name" value="RIBOSOMAL-PROTEIN-SERINE ACETYLTRANSFERASE"/>
    <property type="match status" value="1"/>
</dbReference>
<dbReference type="Pfam" id="PF13302">
    <property type="entry name" value="Acetyltransf_3"/>
    <property type="match status" value="1"/>
</dbReference>
<dbReference type="GO" id="GO:0008999">
    <property type="term" value="F:protein-N-terminal-alanine acetyltransferase activity"/>
    <property type="evidence" value="ECO:0007669"/>
    <property type="project" value="TreeGrafter"/>
</dbReference>